<evidence type="ECO:0000256" key="5">
    <source>
        <dbReference type="ARBA" id="ARBA00022448"/>
    </source>
</evidence>
<evidence type="ECO:0000256" key="1">
    <source>
        <dbReference type="ARBA" id="ARBA00002442"/>
    </source>
</evidence>
<evidence type="ECO:0000256" key="12">
    <source>
        <dbReference type="RuleBase" id="RU363101"/>
    </source>
</evidence>
<evidence type="ECO:0000256" key="4">
    <source>
        <dbReference type="ARBA" id="ARBA00016461"/>
    </source>
</evidence>
<proteinExistence type="inferred from homology"/>
<name>A0A926S6U1_9HYPH</name>
<dbReference type="InterPro" id="IPR007078">
    <property type="entry name" value="Haem_export_protD_CcmD"/>
</dbReference>
<protein>
    <recommendedName>
        <fullName evidence="4 12">Heme exporter protein D</fullName>
    </recommendedName>
</protein>
<evidence type="ECO:0000256" key="11">
    <source>
        <dbReference type="ARBA" id="ARBA00023136"/>
    </source>
</evidence>
<evidence type="ECO:0000256" key="2">
    <source>
        <dbReference type="ARBA" id="ARBA00004377"/>
    </source>
</evidence>
<evidence type="ECO:0000313" key="14">
    <source>
        <dbReference type="EMBL" id="MBD1546847.1"/>
    </source>
</evidence>
<dbReference type="GO" id="GO:0017004">
    <property type="term" value="P:cytochrome complex assembly"/>
    <property type="evidence" value="ECO:0007669"/>
    <property type="project" value="UniProtKB-KW"/>
</dbReference>
<evidence type="ECO:0000256" key="10">
    <source>
        <dbReference type="ARBA" id="ARBA00022989"/>
    </source>
</evidence>
<feature type="transmembrane region" description="Helical" evidence="12">
    <location>
        <begin position="6"/>
        <end position="30"/>
    </location>
</feature>
<reference evidence="14" key="1">
    <citation type="submission" date="2020-05" db="EMBL/GenBank/DDBJ databases">
        <title>Identification of trans-AT polyketide cluster in two marine bacteria, producers of a novel glutaramide-containing polyketide sesbanimide D and analogs.</title>
        <authorList>
            <person name="Kacar D."/>
            <person name="Rodriguez P."/>
            <person name="Canedo L."/>
            <person name="Gonzalez E."/>
            <person name="Galan B."/>
            <person name="De La Calle F."/>
            <person name="Garcia J.L."/>
        </authorList>
    </citation>
    <scope>NUCLEOTIDE SEQUENCE</scope>
    <source>
        <strain evidence="14">PHM038</strain>
    </source>
</reference>
<sequence length="70" mass="7297">MDLGTHAGFIIASYAVCLAVVIGLILWVVIDRKRQEADLEELAEQGITRAGAAKGDTGQTGPKTSEAAKA</sequence>
<keyword evidence="5 12" id="KW-0813">Transport</keyword>
<keyword evidence="9 12" id="KW-0201">Cytochrome c-type biogenesis</keyword>
<feature type="region of interest" description="Disordered" evidence="13">
    <location>
        <begin position="50"/>
        <end position="70"/>
    </location>
</feature>
<evidence type="ECO:0000256" key="8">
    <source>
        <dbReference type="ARBA" id="ARBA00022692"/>
    </source>
</evidence>
<keyword evidence="10 12" id="KW-1133">Transmembrane helix</keyword>
<comment type="similarity">
    <text evidence="3 12">Belongs to the CcmD/CycX/HelD family.</text>
</comment>
<evidence type="ECO:0000313" key="15">
    <source>
        <dbReference type="Proteomes" id="UP000598467"/>
    </source>
</evidence>
<evidence type="ECO:0000256" key="7">
    <source>
        <dbReference type="ARBA" id="ARBA00022519"/>
    </source>
</evidence>
<gene>
    <name evidence="14" type="primary">ccmD</name>
    <name evidence="14" type="ORF">HK439_11280</name>
</gene>
<comment type="caution">
    <text evidence="14">The sequence shown here is derived from an EMBL/GenBank/DDBJ whole genome shotgun (WGS) entry which is preliminary data.</text>
</comment>
<comment type="subcellular location">
    <subcellularLocation>
        <location evidence="2 12">Cell inner membrane</location>
        <topology evidence="2 12">Single-pass membrane protein</topology>
    </subcellularLocation>
</comment>
<dbReference type="NCBIfam" id="TIGR03141">
    <property type="entry name" value="cytochro_ccmD"/>
    <property type="match status" value="1"/>
</dbReference>
<dbReference type="AlphaFoldDB" id="A0A926S6U1"/>
<dbReference type="RefSeq" id="WP_190291604.1">
    <property type="nucleotide sequence ID" value="NZ_JABFCZ010000011.1"/>
</dbReference>
<evidence type="ECO:0000256" key="13">
    <source>
        <dbReference type="SAM" id="MobiDB-lite"/>
    </source>
</evidence>
<dbReference type="EMBL" id="JABFCZ010000011">
    <property type="protein sequence ID" value="MBD1546847.1"/>
    <property type="molecule type" value="Genomic_DNA"/>
</dbReference>
<evidence type="ECO:0000256" key="9">
    <source>
        <dbReference type="ARBA" id="ARBA00022748"/>
    </source>
</evidence>
<keyword evidence="11 12" id="KW-0472">Membrane</keyword>
<keyword evidence="6 12" id="KW-1003">Cell membrane</keyword>
<dbReference type="Proteomes" id="UP000598467">
    <property type="component" value="Unassembled WGS sequence"/>
</dbReference>
<dbReference type="GO" id="GO:0015886">
    <property type="term" value="P:heme transport"/>
    <property type="evidence" value="ECO:0007669"/>
    <property type="project" value="InterPro"/>
</dbReference>
<dbReference type="GO" id="GO:0005886">
    <property type="term" value="C:plasma membrane"/>
    <property type="evidence" value="ECO:0007669"/>
    <property type="project" value="UniProtKB-SubCell"/>
</dbReference>
<evidence type="ECO:0000256" key="3">
    <source>
        <dbReference type="ARBA" id="ARBA00008741"/>
    </source>
</evidence>
<keyword evidence="8 12" id="KW-0812">Transmembrane</keyword>
<accession>A0A926S6U1</accession>
<comment type="function">
    <text evidence="1 12">Required for the export of heme to the periplasm for the biogenesis of c-type cytochromes.</text>
</comment>
<evidence type="ECO:0000256" key="6">
    <source>
        <dbReference type="ARBA" id="ARBA00022475"/>
    </source>
</evidence>
<dbReference type="Pfam" id="PF04995">
    <property type="entry name" value="CcmD"/>
    <property type="match status" value="1"/>
</dbReference>
<organism evidence="14 15">
    <name type="scientific">Roseibium aggregatum</name>
    <dbReference type="NCBI Taxonomy" id="187304"/>
    <lineage>
        <taxon>Bacteria</taxon>
        <taxon>Pseudomonadati</taxon>
        <taxon>Pseudomonadota</taxon>
        <taxon>Alphaproteobacteria</taxon>
        <taxon>Hyphomicrobiales</taxon>
        <taxon>Stappiaceae</taxon>
        <taxon>Roseibium</taxon>
    </lineage>
</organism>
<keyword evidence="7 12" id="KW-0997">Cell inner membrane</keyword>